<organism evidence="2 3">
    <name type="scientific">Eiseniibacteriota bacterium</name>
    <dbReference type="NCBI Taxonomy" id="2212470"/>
    <lineage>
        <taxon>Bacteria</taxon>
        <taxon>Candidatus Eiseniibacteriota</taxon>
    </lineage>
</organism>
<protein>
    <submittedName>
        <fullName evidence="2">Uncharacterized protein</fullName>
    </submittedName>
</protein>
<sequence>MNDFIHSLLSLHWGDPRVLAFLVAIVIVAMARKWSFVVLIVLIVTLAEGLQYLLRHSSLGHDFTHGVVIGVYGFGGLLLLFLAIAHAFTKE</sequence>
<feature type="transmembrane region" description="Helical" evidence="1">
    <location>
        <begin position="20"/>
        <end position="46"/>
    </location>
</feature>
<name>A0A538SQL5_UNCEI</name>
<evidence type="ECO:0000256" key="1">
    <source>
        <dbReference type="SAM" id="Phobius"/>
    </source>
</evidence>
<keyword evidence="1" id="KW-0812">Transmembrane</keyword>
<dbReference type="EMBL" id="VBOU01000083">
    <property type="protein sequence ID" value="TMQ53642.1"/>
    <property type="molecule type" value="Genomic_DNA"/>
</dbReference>
<proteinExistence type="predicted"/>
<evidence type="ECO:0000313" key="3">
    <source>
        <dbReference type="Proteomes" id="UP000319829"/>
    </source>
</evidence>
<dbReference type="Proteomes" id="UP000319829">
    <property type="component" value="Unassembled WGS sequence"/>
</dbReference>
<reference evidence="2 3" key="1">
    <citation type="journal article" date="2019" name="Nat. Microbiol.">
        <title>Mediterranean grassland soil C-N compound turnover is dependent on rainfall and depth, and is mediated by genomically divergent microorganisms.</title>
        <authorList>
            <person name="Diamond S."/>
            <person name="Andeer P.F."/>
            <person name="Li Z."/>
            <person name="Crits-Christoph A."/>
            <person name="Burstein D."/>
            <person name="Anantharaman K."/>
            <person name="Lane K.R."/>
            <person name="Thomas B.C."/>
            <person name="Pan C."/>
            <person name="Northen T.R."/>
            <person name="Banfield J.F."/>
        </authorList>
    </citation>
    <scope>NUCLEOTIDE SEQUENCE [LARGE SCALE GENOMIC DNA]</scope>
    <source>
        <strain evidence="2">WS_4</strain>
    </source>
</reference>
<keyword evidence="1" id="KW-1133">Transmembrane helix</keyword>
<feature type="transmembrane region" description="Helical" evidence="1">
    <location>
        <begin position="67"/>
        <end position="88"/>
    </location>
</feature>
<comment type="caution">
    <text evidence="2">The sequence shown here is derived from an EMBL/GenBank/DDBJ whole genome shotgun (WGS) entry which is preliminary data.</text>
</comment>
<accession>A0A538SQL5</accession>
<keyword evidence="1" id="KW-0472">Membrane</keyword>
<dbReference type="AlphaFoldDB" id="A0A538SQL5"/>
<gene>
    <name evidence="2" type="ORF">E6K74_09020</name>
</gene>
<evidence type="ECO:0000313" key="2">
    <source>
        <dbReference type="EMBL" id="TMQ53642.1"/>
    </source>
</evidence>